<dbReference type="Gene3D" id="3.90.190.20">
    <property type="entry name" value="Mur ligase, C-terminal domain"/>
    <property type="match status" value="1"/>
</dbReference>
<dbReference type="InterPro" id="IPR018109">
    <property type="entry name" value="Folylpolyglutamate_synth_CS"/>
</dbReference>
<comment type="catalytic activity">
    <reaction evidence="12">
        <text>(6S)-5,6,7,8-tetrahydrofolyl-(gamma-L-Glu)(n) + L-glutamate + ATP = (6S)-5,6,7,8-tetrahydrofolyl-(gamma-L-Glu)(n+1) + ADP + phosphate + H(+)</text>
        <dbReference type="Rhea" id="RHEA:10580"/>
        <dbReference type="Rhea" id="RHEA-COMP:14738"/>
        <dbReference type="Rhea" id="RHEA-COMP:14740"/>
        <dbReference type="ChEBI" id="CHEBI:15378"/>
        <dbReference type="ChEBI" id="CHEBI:29985"/>
        <dbReference type="ChEBI" id="CHEBI:30616"/>
        <dbReference type="ChEBI" id="CHEBI:43474"/>
        <dbReference type="ChEBI" id="CHEBI:141005"/>
        <dbReference type="ChEBI" id="CHEBI:456216"/>
        <dbReference type="EC" id="6.3.2.17"/>
    </reaction>
</comment>
<gene>
    <name evidence="13" type="ORF">PLEPLA_LOCUS48348</name>
</gene>
<dbReference type="AlphaFoldDB" id="A0A9N7W3V3"/>
<evidence type="ECO:0000256" key="9">
    <source>
        <dbReference type="ARBA" id="ARBA00022842"/>
    </source>
</evidence>
<evidence type="ECO:0000256" key="8">
    <source>
        <dbReference type="ARBA" id="ARBA00022840"/>
    </source>
</evidence>
<evidence type="ECO:0000256" key="2">
    <source>
        <dbReference type="ARBA" id="ARBA00008276"/>
    </source>
</evidence>
<dbReference type="EC" id="6.3.2.17" evidence="3"/>
<evidence type="ECO:0000256" key="1">
    <source>
        <dbReference type="ARBA" id="ARBA00005150"/>
    </source>
</evidence>
<reference evidence="13" key="1">
    <citation type="submission" date="2020-03" db="EMBL/GenBank/DDBJ databases">
        <authorList>
            <person name="Weist P."/>
        </authorList>
    </citation>
    <scope>NUCLEOTIDE SEQUENCE</scope>
</reference>
<keyword evidence="14" id="KW-1185">Reference proteome</keyword>
<sequence>MHQVYIKILCIRHQLLPEFSFHQLPGNSHNRSSDSYNVADRKSRRRMMVWKLRVVRCSSMFAARLLKQDWTFRLAGPSLRHYSTKTAPHIPGMEYQDAICTLNTLQTNASALEQVRRERSNPQLQLQAMRGFLERAGLTVEKLDHLNIIHVTGTKGKGSTCAFTEQILRSYGFRTGFYSSPHLVEVRERIRINGRPIGKELFTKYFWQIYGRLDETKNAHGGTMPAYFRFLTILAFHVFLQEKVDVAVIEVGIGGAYDCTNIIRRPWVCGISSLGIDHTQILGDTIEKIAWQKGGIFKLGVPAFTAKQPENAMAVLKDRATEIRCPLWVCPELEDYQADCGPLRLGLAGLHQRTNASLALQLSHTWLQKRCLSDNSFPSTIPEHTGVLQATSFKPNPIMVKGLADTEWPGRNQTLKHGVVTYFLDGAHTMRSMQACVQWFRDVAAQHERKASGPVARVLLFNATGERDSAAMLKLLVPCHFDFAVFCPNITEAIPSCNADQQNFNVSVENMLTRCLDNERSWRLHHRSLDDKRSQLFIEEALPLVPEKKTDTLVFPCILSALQWITQGRDSVLTDTAKRVLTVRPSIMAKAPPLCNVAEIHILITGSLHLVGGALRHLDPASSN</sequence>
<organism evidence="13 14">
    <name type="scientific">Pleuronectes platessa</name>
    <name type="common">European plaice</name>
    <dbReference type="NCBI Taxonomy" id="8262"/>
    <lineage>
        <taxon>Eukaryota</taxon>
        <taxon>Metazoa</taxon>
        <taxon>Chordata</taxon>
        <taxon>Craniata</taxon>
        <taxon>Vertebrata</taxon>
        <taxon>Euteleostomi</taxon>
        <taxon>Actinopterygii</taxon>
        <taxon>Neopterygii</taxon>
        <taxon>Teleostei</taxon>
        <taxon>Neoteleostei</taxon>
        <taxon>Acanthomorphata</taxon>
        <taxon>Carangaria</taxon>
        <taxon>Pleuronectiformes</taxon>
        <taxon>Pleuronectoidei</taxon>
        <taxon>Pleuronectidae</taxon>
        <taxon>Pleuronectes</taxon>
    </lineage>
</organism>
<evidence type="ECO:0000256" key="7">
    <source>
        <dbReference type="ARBA" id="ARBA00022741"/>
    </source>
</evidence>
<dbReference type="GO" id="GO:0005739">
    <property type="term" value="C:mitochondrion"/>
    <property type="evidence" value="ECO:0007669"/>
    <property type="project" value="TreeGrafter"/>
</dbReference>
<name>A0A9N7W3V3_PLEPL</name>
<dbReference type="NCBIfam" id="TIGR01499">
    <property type="entry name" value="folC"/>
    <property type="match status" value="1"/>
</dbReference>
<comment type="caution">
    <text evidence="13">The sequence shown here is derived from an EMBL/GenBank/DDBJ whole genome shotgun (WGS) entry which is preliminary data.</text>
</comment>
<dbReference type="InterPro" id="IPR036565">
    <property type="entry name" value="Mur-like_cat_sf"/>
</dbReference>
<dbReference type="Gene3D" id="3.40.1190.10">
    <property type="entry name" value="Mur-like, catalytic domain"/>
    <property type="match status" value="1"/>
</dbReference>
<keyword evidence="4" id="KW-0554">One-carbon metabolism</keyword>
<dbReference type="InterPro" id="IPR036615">
    <property type="entry name" value="Mur_ligase_C_dom_sf"/>
</dbReference>
<accession>A0A9N7W3V3</accession>
<protein>
    <recommendedName>
        <fullName evidence="3">tetrahydrofolate synthase</fullName>
        <ecNumber evidence="3">6.3.2.17</ecNumber>
    </recommendedName>
    <alternativeName>
        <fullName evidence="11">Folylpoly-gamma-glutamate synthetase</fullName>
    </alternativeName>
    <alternativeName>
        <fullName evidence="10">Tetrahydrofolylpolyglutamate synthase</fullName>
    </alternativeName>
</protein>
<dbReference type="GO" id="GO:0046872">
    <property type="term" value="F:metal ion binding"/>
    <property type="evidence" value="ECO:0007669"/>
    <property type="project" value="UniProtKB-KW"/>
</dbReference>
<evidence type="ECO:0000313" key="13">
    <source>
        <dbReference type="EMBL" id="CAB1460497.1"/>
    </source>
</evidence>
<dbReference type="FunFam" id="3.90.190.20:FF:000020">
    <property type="entry name" value="Folylpolyglutamate synthase"/>
    <property type="match status" value="1"/>
</dbReference>
<evidence type="ECO:0000256" key="10">
    <source>
        <dbReference type="ARBA" id="ARBA00030592"/>
    </source>
</evidence>
<keyword evidence="6" id="KW-0479">Metal-binding</keyword>
<comment type="similarity">
    <text evidence="2">Belongs to the folylpolyglutamate synthase family.</text>
</comment>
<dbReference type="PROSITE" id="PS01012">
    <property type="entry name" value="FOLYLPOLYGLU_SYNT_2"/>
    <property type="match status" value="1"/>
</dbReference>
<dbReference type="Proteomes" id="UP001153269">
    <property type="component" value="Unassembled WGS sequence"/>
</dbReference>
<dbReference type="GO" id="GO:0005524">
    <property type="term" value="F:ATP binding"/>
    <property type="evidence" value="ECO:0007669"/>
    <property type="project" value="UniProtKB-KW"/>
</dbReference>
<dbReference type="PANTHER" id="PTHR11136">
    <property type="entry name" value="FOLYLPOLYGLUTAMATE SYNTHASE-RELATED"/>
    <property type="match status" value="1"/>
</dbReference>
<dbReference type="InterPro" id="IPR001645">
    <property type="entry name" value="Folylpolyglutamate_synth"/>
</dbReference>
<keyword evidence="9" id="KW-0460">Magnesium</keyword>
<evidence type="ECO:0000256" key="12">
    <source>
        <dbReference type="ARBA" id="ARBA00047493"/>
    </source>
</evidence>
<dbReference type="GO" id="GO:0005829">
    <property type="term" value="C:cytosol"/>
    <property type="evidence" value="ECO:0007669"/>
    <property type="project" value="TreeGrafter"/>
</dbReference>
<keyword evidence="7" id="KW-0547">Nucleotide-binding</keyword>
<evidence type="ECO:0000256" key="6">
    <source>
        <dbReference type="ARBA" id="ARBA00022723"/>
    </source>
</evidence>
<evidence type="ECO:0000256" key="3">
    <source>
        <dbReference type="ARBA" id="ARBA00013025"/>
    </source>
</evidence>
<dbReference type="SUPFAM" id="SSF53244">
    <property type="entry name" value="MurD-like peptide ligases, peptide-binding domain"/>
    <property type="match status" value="1"/>
</dbReference>
<evidence type="ECO:0000256" key="4">
    <source>
        <dbReference type="ARBA" id="ARBA00022563"/>
    </source>
</evidence>
<keyword evidence="8" id="KW-0067">ATP-binding</keyword>
<dbReference type="EMBL" id="CADEAL010004480">
    <property type="protein sequence ID" value="CAB1460497.1"/>
    <property type="molecule type" value="Genomic_DNA"/>
</dbReference>
<evidence type="ECO:0000256" key="5">
    <source>
        <dbReference type="ARBA" id="ARBA00022598"/>
    </source>
</evidence>
<proteinExistence type="inferred from homology"/>
<dbReference type="FunFam" id="3.40.1190.10:FF:000005">
    <property type="entry name" value="Folylpolyglutamate synthase"/>
    <property type="match status" value="1"/>
</dbReference>
<dbReference type="GO" id="GO:0004326">
    <property type="term" value="F:tetrahydrofolylpolyglutamate synthase activity"/>
    <property type="evidence" value="ECO:0007669"/>
    <property type="project" value="UniProtKB-EC"/>
</dbReference>
<evidence type="ECO:0000313" key="14">
    <source>
        <dbReference type="Proteomes" id="UP001153269"/>
    </source>
</evidence>
<dbReference type="PROSITE" id="PS01011">
    <property type="entry name" value="FOLYLPOLYGLU_SYNT_1"/>
    <property type="match status" value="1"/>
</dbReference>
<comment type="pathway">
    <text evidence="1">Cofactor biosynthesis; tetrahydrofolylpolyglutamate biosynthesis.</text>
</comment>
<evidence type="ECO:0000256" key="11">
    <source>
        <dbReference type="ARBA" id="ARBA00030876"/>
    </source>
</evidence>
<dbReference type="GO" id="GO:0006730">
    <property type="term" value="P:one-carbon metabolic process"/>
    <property type="evidence" value="ECO:0007669"/>
    <property type="project" value="UniProtKB-KW"/>
</dbReference>
<keyword evidence="5" id="KW-0436">Ligase</keyword>
<dbReference type="SUPFAM" id="SSF53623">
    <property type="entry name" value="MurD-like peptide ligases, catalytic domain"/>
    <property type="match status" value="1"/>
</dbReference>
<dbReference type="PANTHER" id="PTHR11136:SF5">
    <property type="entry name" value="FOLYLPOLYGLUTAMATE SYNTHASE, MITOCHONDRIAL"/>
    <property type="match status" value="1"/>
</dbReference>